<keyword evidence="1" id="KW-0472">Membrane</keyword>
<organism evidence="2 3">
    <name type="scientific">Kineosporia corallincola</name>
    <dbReference type="NCBI Taxonomy" id="2835133"/>
    <lineage>
        <taxon>Bacteria</taxon>
        <taxon>Bacillati</taxon>
        <taxon>Actinomycetota</taxon>
        <taxon>Actinomycetes</taxon>
        <taxon>Kineosporiales</taxon>
        <taxon>Kineosporiaceae</taxon>
        <taxon>Kineosporia</taxon>
    </lineage>
</organism>
<reference evidence="2 3" key="1">
    <citation type="submission" date="2021-05" db="EMBL/GenBank/DDBJ databases">
        <title>Kineosporia and Streptomyces sp. nov. two new marine actinobacteria isolated from Coral.</title>
        <authorList>
            <person name="Buangrab K."/>
            <person name="Sutthacheep M."/>
            <person name="Yeemin T."/>
            <person name="Harunari E."/>
            <person name="Igarashi Y."/>
            <person name="Kanchanasin P."/>
            <person name="Tanasupawat S."/>
            <person name="Phongsopitanun W."/>
        </authorList>
    </citation>
    <scope>NUCLEOTIDE SEQUENCE [LARGE SCALE GENOMIC DNA]</scope>
    <source>
        <strain evidence="2 3">J2-2</strain>
    </source>
</reference>
<name>A0ABS5TLC4_9ACTN</name>
<gene>
    <name evidence="2" type="ORF">KIH74_23325</name>
</gene>
<sequence length="138" mass="15395">MLPTLFGRLQTRIAVITVIGGLVTLAVAPLASAGYPAAYSVLAAVVVIGLGWELVYHLLQQFRWEKDWPTPFALLNGLNEGLLLWFLVRAGLIPNTEGVRPGQFVTLFATVWVATWLWNNGPMRVPFVHWRFRGGRLI</sequence>
<accession>A0ABS5TLC4</accession>
<feature type="transmembrane region" description="Helical" evidence="1">
    <location>
        <begin position="71"/>
        <end position="92"/>
    </location>
</feature>
<dbReference type="EMBL" id="JAHBAY010000010">
    <property type="protein sequence ID" value="MBT0771892.1"/>
    <property type="molecule type" value="Genomic_DNA"/>
</dbReference>
<protein>
    <submittedName>
        <fullName evidence="2">Uncharacterized protein</fullName>
    </submittedName>
</protein>
<feature type="transmembrane region" description="Helical" evidence="1">
    <location>
        <begin position="37"/>
        <end position="59"/>
    </location>
</feature>
<evidence type="ECO:0000313" key="3">
    <source>
        <dbReference type="Proteomes" id="UP001197247"/>
    </source>
</evidence>
<evidence type="ECO:0000313" key="2">
    <source>
        <dbReference type="EMBL" id="MBT0771892.1"/>
    </source>
</evidence>
<comment type="caution">
    <text evidence="2">The sequence shown here is derived from an EMBL/GenBank/DDBJ whole genome shotgun (WGS) entry which is preliminary data.</text>
</comment>
<keyword evidence="1" id="KW-1133">Transmembrane helix</keyword>
<feature type="transmembrane region" description="Helical" evidence="1">
    <location>
        <begin position="12"/>
        <end position="31"/>
    </location>
</feature>
<proteinExistence type="predicted"/>
<evidence type="ECO:0000256" key="1">
    <source>
        <dbReference type="SAM" id="Phobius"/>
    </source>
</evidence>
<keyword evidence="3" id="KW-1185">Reference proteome</keyword>
<feature type="transmembrane region" description="Helical" evidence="1">
    <location>
        <begin position="104"/>
        <end position="121"/>
    </location>
</feature>
<dbReference type="RefSeq" id="WP_214158258.1">
    <property type="nucleotide sequence ID" value="NZ_JAHBAY010000010.1"/>
</dbReference>
<dbReference type="Proteomes" id="UP001197247">
    <property type="component" value="Unassembled WGS sequence"/>
</dbReference>
<keyword evidence="1" id="KW-0812">Transmembrane</keyword>